<dbReference type="AlphaFoldDB" id="A0AAU9M1C4"/>
<proteinExistence type="inferred from homology"/>
<dbReference type="PANTHER" id="PTHR11205">
    <property type="entry name" value="RIBOSOMAL PROTEIN S7"/>
    <property type="match status" value="1"/>
</dbReference>
<reference evidence="10 11" key="1">
    <citation type="submission" date="2022-01" db="EMBL/GenBank/DDBJ databases">
        <authorList>
            <person name="Xiong W."/>
            <person name="Schranz E."/>
        </authorList>
    </citation>
    <scope>NUCLEOTIDE SEQUENCE [LARGE SCALE GENOMIC DNA]</scope>
</reference>
<dbReference type="Proteomes" id="UP001157418">
    <property type="component" value="Unassembled WGS sequence"/>
</dbReference>
<evidence type="ECO:0000256" key="5">
    <source>
        <dbReference type="ARBA" id="ARBA00022980"/>
    </source>
</evidence>
<evidence type="ECO:0000256" key="2">
    <source>
        <dbReference type="ARBA" id="ARBA00007151"/>
    </source>
</evidence>
<gene>
    <name evidence="10" type="ORF">LVIROSA_LOCUS9200</name>
</gene>
<dbReference type="GO" id="GO:0033180">
    <property type="term" value="C:proton-transporting V-type ATPase, V1 domain"/>
    <property type="evidence" value="ECO:0007669"/>
    <property type="project" value="InterPro"/>
</dbReference>
<dbReference type="Gene3D" id="1.10.455.10">
    <property type="entry name" value="Ribosomal protein S7 domain"/>
    <property type="match status" value="1"/>
</dbReference>
<comment type="subunit">
    <text evidence="8">V-ATPase is a heteromultimeric enzyme composed of a peripheral catalytic V1 complex (components A to H) attached to an integral membrane V0 proton pore complex.</text>
</comment>
<keyword evidence="4 8" id="KW-0375">Hydrogen ion transport</keyword>
<dbReference type="InterPro" id="IPR023798">
    <property type="entry name" value="Ribosomal_uS7_dom"/>
</dbReference>
<evidence type="ECO:0000256" key="8">
    <source>
        <dbReference type="RuleBase" id="RU364010"/>
    </source>
</evidence>
<keyword evidence="5" id="KW-0689">Ribosomal protein</keyword>
<dbReference type="Pfam" id="PF03223">
    <property type="entry name" value="V-ATPase_C"/>
    <property type="match status" value="1"/>
</dbReference>
<evidence type="ECO:0000256" key="4">
    <source>
        <dbReference type="ARBA" id="ARBA00022781"/>
    </source>
</evidence>
<comment type="similarity">
    <text evidence="2">Belongs to the universal ribosomal protein uS7 family.</text>
</comment>
<dbReference type="InterPro" id="IPR004907">
    <property type="entry name" value="ATPase_V1-cplx_csu"/>
</dbReference>
<evidence type="ECO:0000256" key="3">
    <source>
        <dbReference type="ARBA" id="ARBA00022448"/>
    </source>
</evidence>
<protein>
    <recommendedName>
        <fullName evidence="8">V-type proton ATPase subunit C</fullName>
    </recommendedName>
</protein>
<dbReference type="SUPFAM" id="SSF118203">
    <property type="entry name" value="Vacuolar ATP synthase subunit C"/>
    <property type="match status" value="1"/>
</dbReference>
<dbReference type="SUPFAM" id="SSF52058">
    <property type="entry name" value="L domain-like"/>
    <property type="match status" value="1"/>
</dbReference>
<dbReference type="GO" id="GO:1990904">
    <property type="term" value="C:ribonucleoprotein complex"/>
    <property type="evidence" value="ECO:0007669"/>
    <property type="project" value="UniProtKB-KW"/>
</dbReference>
<dbReference type="Gene3D" id="3.80.10.10">
    <property type="entry name" value="Ribonuclease Inhibitor"/>
    <property type="match status" value="1"/>
</dbReference>
<dbReference type="EMBL" id="CAKMRJ010001112">
    <property type="protein sequence ID" value="CAH1421823.1"/>
    <property type="molecule type" value="Genomic_DNA"/>
</dbReference>
<evidence type="ECO:0000259" key="9">
    <source>
        <dbReference type="Pfam" id="PF00177"/>
    </source>
</evidence>
<keyword evidence="6 8" id="KW-0406">Ion transport</keyword>
<name>A0AAU9M1C4_9ASTR</name>
<dbReference type="InterPro" id="IPR000235">
    <property type="entry name" value="Ribosomal_uS7"/>
</dbReference>
<dbReference type="GO" id="GO:0046961">
    <property type="term" value="F:proton-transporting ATPase activity, rotational mechanism"/>
    <property type="evidence" value="ECO:0007669"/>
    <property type="project" value="InterPro"/>
</dbReference>
<accession>A0AAU9M1C4</accession>
<dbReference type="SUPFAM" id="SSF47973">
    <property type="entry name" value="Ribosomal protein S7"/>
    <property type="match status" value="1"/>
</dbReference>
<evidence type="ECO:0000256" key="7">
    <source>
        <dbReference type="ARBA" id="ARBA00023274"/>
    </source>
</evidence>
<dbReference type="InterPro" id="IPR032675">
    <property type="entry name" value="LRR_dom_sf"/>
</dbReference>
<comment type="function">
    <text evidence="8">Subunit of the V1 complex of vacuolar(H+)-ATPase (V-ATPase), a multisubunit enzyme composed of a peripheral complex (V1) that hydrolyzes ATP and a membrane integral complex (V0) that translocates protons. V-ATPase is responsible for acidifying and maintaining the pH of intracellular compartments and in some cell types, is targeted to the plasma membrane, where it is responsible for acidifying the extracellular environment. Subunit C is necessary for the assembly of the catalytic sector of the enzyme and is likely to have a specific function in its catalytic activity.</text>
</comment>
<evidence type="ECO:0000313" key="11">
    <source>
        <dbReference type="Proteomes" id="UP001157418"/>
    </source>
</evidence>
<evidence type="ECO:0000256" key="6">
    <source>
        <dbReference type="ARBA" id="ARBA00023065"/>
    </source>
</evidence>
<dbReference type="Pfam" id="PF00177">
    <property type="entry name" value="Ribosomal_S7"/>
    <property type="match status" value="1"/>
</dbReference>
<evidence type="ECO:0000256" key="1">
    <source>
        <dbReference type="ARBA" id="ARBA00006138"/>
    </source>
</evidence>
<feature type="domain" description="Small ribosomal subunit protein uS7" evidence="9">
    <location>
        <begin position="59"/>
        <end position="175"/>
    </location>
</feature>
<keyword evidence="11" id="KW-1185">Reference proteome</keyword>
<comment type="similarity">
    <text evidence="1 8">Belongs to the V-ATPase C subunit family.</text>
</comment>
<dbReference type="GO" id="GO:0005840">
    <property type="term" value="C:ribosome"/>
    <property type="evidence" value="ECO:0007669"/>
    <property type="project" value="UniProtKB-KW"/>
</dbReference>
<comment type="caution">
    <text evidence="10">The sequence shown here is derived from an EMBL/GenBank/DDBJ whole genome shotgun (WGS) entry which is preliminary data.</text>
</comment>
<keyword evidence="7" id="KW-0687">Ribonucleoprotein</keyword>
<dbReference type="GO" id="GO:0006412">
    <property type="term" value="P:translation"/>
    <property type="evidence" value="ECO:0007669"/>
    <property type="project" value="InterPro"/>
</dbReference>
<dbReference type="InterPro" id="IPR036823">
    <property type="entry name" value="Ribosomal_uS7_dom_sf"/>
</dbReference>
<keyword evidence="3 8" id="KW-0813">Transport</keyword>
<dbReference type="InterPro" id="IPR036132">
    <property type="entry name" value="Vac_ATP_synth_c_sf"/>
</dbReference>
<sequence length="393" mass="44571">MIRVAAGRQWNGILRELHGSSSPITPLFLQQFSTTSQSKVAYTGSEILNYMGGLDGDEKQLIHKLVNFRMKEGKKTRVRAIFHETLHKLARTDRDAVKLISDALENVKPICEVAKVRIAGNIYDVPGVVARDRQQTLAVRWILDAAKKRRTNHSSKLEECLFAEIMDAYRKRGTAHYLVIFVAFPQHFGRVKIDDARESNNRRTKNCNFAPLASQLHLGITFETSASESQFNIPNLHVGTLDSLLSLSDDLLKLNKNNIERIWYPSATNEPDKPFQNLHCLLIGGNKIQETSSIDALNSYPGLMDIRCSENPITDPSRGGLVRFVLIVRLAKVNILNGSEITPRERKEYEIRYVRLVMSKVYQNLEEIKTLHPSPNKSKFTCLGNRHHVETEA</sequence>
<evidence type="ECO:0000313" key="10">
    <source>
        <dbReference type="EMBL" id="CAH1421823.1"/>
    </source>
</evidence>
<organism evidence="10 11">
    <name type="scientific">Lactuca virosa</name>
    <dbReference type="NCBI Taxonomy" id="75947"/>
    <lineage>
        <taxon>Eukaryota</taxon>
        <taxon>Viridiplantae</taxon>
        <taxon>Streptophyta</taxon>
        <taxon>Embryophyta</taxon>
        <taxon>Tracheophyta</taxon>
        <taxon>Spermatophyta</taxon>
        <taxon>Magnoliopsida</taxon>
        <taxon>eudicotyledons</taxon>
        <taxon>Gunneridae</taxon>
        <taxon>Pentapetalae</taxon>
        <taxon>asterids</taxon>
        <taxon>campanulids</taxon>
        <taxon>Asterales</taxon>
        <taxon>Asteraceae</taxon>
        <taxon>Cichorioideae</taxon>
        <taxon>Cichorieae</taxon>
        <taxon>Lactucinae</taxon>
        <taxon>Lactuca</taxon>
    </lineage>
</organism>